<dbReference type="Gene3D" id="3.90.1150.200">
    <property type="match status" value="1"/>
</dbReference>
<accession>A0A4P6JVH6</accession>
<keyword evidence="3" id="KW-1185">Reference proteome</keyword>
<dbReference type="InterPro" id="IPR014922">
    <property type="entry name" value="YdhG-like"/>
</dbReference>
<reference evidence="2 3" key="1">
    <citation type="submission" date="2019-01" db="EMBL/GenBank/DDBJ databases">
        <title>Ktedonosporobacter rubrisoli SCAWS-G2.</title>
        <authorList>
            <person name="Huang Y."/>
            <person name="Yan B."/>
        </authorList>
    </citation>
    <scope>NUCLEOTIDE SEQUENCE [LARGE SCALE GENOMIC DNA]</scope>
    <source>
        <strain evidence="2 3">SCAWS-G2</strain>
    </source>
</reference>
<dbReference type="AlphaFoldDB" id="A0A4P6JVH6"/>
<dbReference type="EMBL" id="CP035758">
    <property type="protein sequence ID" value="QBD79435.1"/>
    <property type="molecule type" value="Genomic_DNA"/>
</dbReference>
<evidence type="ECO:0000313" key="3">
    <source>
        <dbReference type="Proteomes" id="UP000290365"/>
    </source>
</evidence>
<dbReference type="Proteomes" id="UP000290365">
    <property type="component" value="Chromosome"/>
</dbReference>
<name>A0A4P6JVH6_KTERU</name>
<evidence type="ECO:0000259" key="1">
    <source>
        <dbReference type="Pfam" id="PF08818"/>
    </source>
</evidence>
<evidence type="ECO:0000313" key="2">
    <source>
        <dbReference type="EMBL" id="QBD79435.1"/>
    </source>
</evidence>
<proteinExistence type="predicted"/>
<feature type="domain" description="YdhG-like" evidence="1">
    <location>
        <begin position="22"/>
        <end position="112"/>
    </location>
</feature>
<dbReference type="KEGG" id="kbs:EPA93_27000"/>
<dbReference type="OrthoDB" id="115213at2"/>
<dbReference type="SUPFAM" id="SSF159888">
    <property type="entry name" value="YdhG-like"/>
    <property type="match status" value="1"/>
</dbReference>
<dbReference type="Pfam" id="PF08818">
    <property type="entry name" value="DUF1801"/>
    <property type="match status" value="1"/>
</dbReference>
<sequence length="123" mass="14322">MQIMDRKAKSIDEYLSKVEPQHRAELERIRALVKQLVPSVEETMSYGMPTLTYKKRSLVYFTASKNHMSFFPSSWAIEELKAKLQGYKTTKHAIQFTLENPLPNALIKELVLNHVRDIDADRQ</sequence>
<gene>
    <name evidence="2" type="ORF">EPA93_27000</name>
</gene>
<protein>
    <submittedName>
        <fullName evidence="2">DUF1801 domain-containing protein</fullName>
    </submittedName>
</protein>
<organism evidence="2 3">
    <name type="scientific">Ktedonosporobacter rubrisoli</name>
    <dbReference type="NCBI Taxonomy" id="2509675"/>
    <lineage>
        <taxon>Bacteria</taxon>
        <taxon>Bacillati</taxon>
        <taxon>Chloroflexota</taxon>
        <taxon>Ktedonobacteria</taxon>
        <taxon>Ktedonobacterales</taxon>
        <taxon>Ktedonosporobacteraceae</taxon>
        <taxon>Ktedonosporobacter</taxon>
    </lineage>
</organism>